<proteinExistence type="predicted"/>
<reference evidence="1" key="1">
    <citation type="journal article" date="2023" name="Mol. Phylogenet. Evol.">
        <title>Genome-scale phylogeny and comparative genomics of the fungal order Sordariales.</title>
        <authorList>
            <person name="Hensen N."/>
            <person name="Bonometti L."/>
            <person name="Westerberg I."/>
            <person name="Brannstrom I.O."/>
            <person name="Guillou S."/>
            <person name="Cros-Aarteil S."/>
            <person name="Calhoun S."/>
            <person name="Haridas S."/>
            <person name="Kuo A."/>
            <person name="Mondo S."/>
            <person name="Pangilinan J."/>
            <person name="Riley R."/>
            <person name="LaButti K."/>
            <person name="Andreopoulos B."/>
            <person name="Lipzen A."/>
            <person name="Chen C."/>
            <person name="Yan M."/>
            <person name="Daum C."/>
            <person name="Ng V."/>
            <person name="Clum A."/>
            <person name="Steindorff A."/>
            <person name="Ohm R.A."/>
            <person name="Martin F."/>
            <person name="Silar P."/>
            <person name="Natvig D.O."/>
            <person name="Lalanne C."/>
            <person name="Gautier V."/>
            <person name="Ament-Velasquez S.L."/>
            <person name="Kruys A."/>
            <person name="Hutchinson M.I."/>
            <person name="Powell A.J."/>
            <person name="Barry K."/>
            <person name="Miller A.N."/>
            <person name="Grigoriev I.V."/>
            <person name="Debuchy R."/>
            <person name="Gladieux P."/>
            <person name="Hiltunen Thoren M."/>
            <person name="Johannesson H."/>
        </authorList>
    </citation>
    <scope>NUCLEOTIDE SEQUENCE</scope>
    <source>
        <strain evidence="1">CBS 232.78</strain>
    </source>
</reference>
<dbReference type="EMBL" id="JAULSW010000004">
    <property type="protein sequence ID" value="KAK3385878.1"/>
    <property type="molecule type" value="Genomic_DNA"/>
</dbReference>
<keyword evidence="2" id="KW-1185">Reference proteome</keyword>
<organism evidence="1 2">
    <name type="scientific">Podospora didyma</name>
    <dbReference type="NCBI Taxonomy" id="330526"/>
    <lineage>
        <taxon>Eukaryota</taxon>
        <taxon>Fungi</taxon>
        <taxon>Dikarya</taxon>
        <taxon>Ascomycota</taxon>
        <taxon>Pezizomycotina</taxon>
        <taxon>Sordariomycetes</taxon>
        <taxon>Sordariomycetidae</taxon>
        <taxon>Sordariales</taxon>
        <taxon>Podosporaceae</taxon>
        <taxon>Podospora</taxon>
    </lineage>
</organism>
<protein>
    <submittedName>
        <fullName evidence="1">Uncharacterized protein</fullName>
    </submittedName>
</protein>
<gene>
    <name evidence="1" type="ORF">B0H63DRAFT_544348</name>
</gene>
<dbReference type="AlphaFoldDB" id="A0AAE0NQJ1"/>
<sequence length="187" mass="21100">MGAKNAGLAKGLVRKSRVNLLEFKSYAEIDFDETPIAVFGCGHFLTGETLDGMMDMAEIYTTGKTGRYNGLRDISQTLAARIPVCLDCKSPVRQFATRRYSRVVNRAFKGLGAWREELDLRLGQYEADIEASQEEVTKSTDMDTVQKFAAKCLHHDQKLEKEAFDLSKAMKAEHQPLRRLFDAIEDN</sequence>
<evidence type="ECO:0000313" key="2">
    <source>
        <dbReference type="Proteomes" id="UP001285441"/>
    </source>
</evidence>
<reference evidence="1" key="2">
    <citation type="submission" date="2023-06" db="EMBL/GenBank/DDBJ databases">
        <authorList>
            <consortium name="Lawrence Berkeley National Laboratory"/>
            <person name="Haridas S."/>
            <person name="Hensen N."/>
            <person name="Bonometti L."/>
            <person name="Westerberg I."/>
            <person name="Brannstrom I.O."/>
            <person name="Guillou S."/>
            <person name="Cros-Aarteil S."/>
            <person name="Calhoun S."/>
            <person name="Kuo A."/>
            <person name="Mondo S."/>
            <person name="Pangilinan J."/>
            <person name="Riley R."/>
            <person name="LaButti K."/>
            <person name="Andreopoulos B."/>
            <person name="Lipzen A."/>
            <person name="Chen C."/>
            <person name="Yanf M."/>
            <person name="Daum C."/>
            <person name="Ng V."/>
            <person name="Clum A."/>
            <person name="Steindorff A."/>
            <person name="Ohm R."/>
            <person name="Martin F."/>
            <person name="Silar P."/>
            <person name="Natvig D."/>
            <person name="Lalanne C."/>
            <person name="Gautier V."/>
            <person name="Ament-velasquez S.L."/>
            <person name="Kruys A."/>
            <person name="Hutchinson M.I."/>
            <person name="Powell A.J."/>
            <person name="Barry K."/>
            <person name="Miller A.N."/>
            <person name="Grigoriev I.V."/>
            <person name="Debuchy R."/>
            <person name="Gladieux P."/>
            <person name="Thoren M.H."/>
            <person name="Johannesson H."/>
        </authorList>
    </citation>
    <scope>NUCLEOTIDE SEQUENCE</scope>
    <source>
        <strain evidence="1">CBS 232.78</strain>
    </source>
</reference>
<dbReference type="Proteomes" id="UP001285441">
    <property type="component" value="Unassembled WGS sequence"/>
</dbReference>
<name>A0AAE0NQJ1_9PEZI</name>
<evidence type="ECO:0000313" key="1">
    <source>
        <dbReference type="EMBL" id="KAK3385878.1"/>
    </source>
</evidence>
<accession>A0AAE0NQJ1</accession>
<comment type="caution">
    <text evidence="1">The sequence shown here is derived from an EMBL/GenBank/DDBJ whole genome shotgun (WGS) entry which is preliminary data.</text>
</comment>